<feature type="region of interest" description="Disordered" evidence="1">
    <location>
        <begin position="42"/>
        <end position="81"/>
    </location>
</feature>
<proteinExistence type="predicted"/>
<accession>A0A5J5JVE9</accession>
<protein>
    <submittedName>
        <fullName evidence="2">Uncharacterized protein</fullName>
    </submittedName>
</protein>
<gene>
    <name evidence="2" type="ORF">F5972_27685</name>
</gene>
<dbReference type="Proteomes" id="UP000327011">
    <property type="component" value="Unassembled WGS sequence"/>
</dbReference>
<keyword evidence="3" id="KW-1185">Reference proteome</keyword>
<name>A0A5J5JVE9_9ACTN</name>
<comment type="caution">
    <text evidence="2">The sequence shown here is derived from an EMBL/GenBank/DDBJ whole genome shotgun (WGS) entry which is preliminary data.</text>
</comment>
<dbReference type="AlphaFoldDB" id="A0A5J5JVE9"/>
<sequence length="81" mass="9138">MREDGLTDRFVPLPGGQSLRLGGDDHLGERLVIVRRVRRPRAHDVSPAVGPQGGRQIGETVARHERNSRQHVGHQFRDMLQ</sequence>
<evidence type="ECO:0000313" key="3">
    <source>
        <dbReference type="Proteomes" id="UP000327011"/>
    </source>
</evidence>
<evidence type="ECO:0000256" key="1">
    <source>
        <dbReference type="SAM" id="MobiDB-lite"/>
    </source>
</evidence>
<dbReference type="EMBL" id="VYTZ01000011">
    <property type="protein sequence ID" value="KAA9375531.1"/>
    <property type="molecule type" value="Genomic_DNA"/>
</dbReference>
<organism evidence="2 3">
    <name type="scientific">Microbispora cellulosiformans</name>
    <dbReference type="NCBI Taxonomy" id="2614688"/>
    <lineage>
        <taxon>Bacteria</taxon>
        <taxon>Bacillati</taxon>
        <taxon>Actinomycetota</taxon>
        <taxon>Actinomycetes</taxon>
        <taxon>Streptosporangiales</taxon>
        <taxon>Streptosporangiaceae</taxon>
        <taxon>Microbispora</taxon>
    </lineage>
</organism>
<evidence type="ECO:0000313" key="2">
    <source>
        <dbReference type="EMBL" id="KAA9375531.1"/>
    </source>
</evidence>
<reference evidence="2 3" key="1">
    <citation type="submission" date="2019-09" db="EMBL/GenBank/DDBJ databases">
        <title>Screening of Novel Bioactive Compounds from Soil-Associated.</title>
        <authorList>
            <person name="Gong X."/>
        </authorList>
    </citation>
    <scope>NUCLEOTIDE SEQUENCE [LARGE SCALE GENOMIC DNA]</scope>
    <source>
        <strain evidence="2 3">Gxj-6</strain>
    </source>
</reference>